<sequence length="74" mass="7786">MVTWLSVVALVAAGVALGGGISLHLHWAENIALKREMDLVSMQSAGLWLIGLGMHSLAAVAWPRSRRAGIAVVV</sequence>
<evidence type="ECO:0000313" key="2">
    <source>
        <dbReference type="EMBL" id="SMQ98161.1"/>
    </source>
</evidence>
<dbReference type="GO" id="GO:0016757">
    <property type="term" value="F:glycosyltransferase activity"/>
    <property type="evidence" value="ECO:0007669"/>
    <property type="project" value="UniProtKB-KW"/>
</dbReference>
<dbReference type="AlphaFoldDB" id="A0A1Y6H6L9"/>
<evidence type="ECO:0000313" key="5">
    <source>
        <dbReference type="Proteomes" id="UP000195953"/>
    </source>
</evidence>
<keyword evidence="3" id="KW-0808">Transferase</keyword>
<keyword evidence="1" id="KW-0472">Membrane</keyword>
<organism evidence="3 5">
    <name type="scientific">Xanthomonas fragariae</name>
    <dbReference type="NCBI Taxonomy" id="48664"/>
    <lineage>
        <taxon>Bacteria</taxon>
        <taxon>Pseudomonadati</taxon>
        <taxon>Pseudomonadota</taxon>
        <taxon>Gammaproteobacteria</taxon>
        <taxon>Lysobacterales</taxon>
        <taxon>Lysobacteraceae</taxon>
        <taxon>Xanthomonas</taxon>
    </lineage>
</organism>
<evidence type="ECO:0000313" key="3">
    <source>
        <dbReference type="EMBL" id="SMR04375.1"/>
    </source>
</evidence>
<name>A0A1Y6H6L9_9XANT</name>
<evidence type="ECO:0000313" key="4">
    <source>
        <dbReference type="Proteomes" id="UP000195877"/>
    </source>
</evidence>
<reference evidence="2 4" key="1">
    <citation type="submission" date="2017-05" db="EMBL/GenBank/DDBJ databases">
        <authorList>
            <person name="Blom J."/>
        </authorList>
    </citation>
    <scope>NUCLEOTIDE SEQUENCE [LARGE SCALE GENOMIC DNA]</scope>
    <source>
        <strain evidence="2">PD885</strain>
    </source>
</reference>
<keyword evidence="1" id="KW-0812">Transmembrane</keyword>
<reference evidence="3 5" key="2">
    <citation type="submission" date="2017-05" db="EMBL/GenBank/DDBJ databases">
        <authorList>
            <person name="Song R."/>
            <person name="Chenine A.L."/>
            <person name="Ruprecht R.M."/>
        </authorList>
    </citation>
    <scope>NUCLEOTIDE SEQUENCE [LARGE SCALE GENOMIC DNA]</scope>
    <source>
        <strain evidence="3">PD5205</strain>
    </source>
</reference>
<proteinExistence type="predicted"/>
<dbReference type="Proteomes" id="UP000195877">
    <property type="component" value="Chromosome 1"/>
</dbReference>
<protein>
    <submittedName>
        <fullName evidence="3">Dolichyl-phosphate-mannose-protein mannosyltransferase</fullName>
    </submittedName>
</protein>
<accession>A0A1Y6H6L9</accession>
<keyword evidence="4" id="KW-1185">Reference proteome</keyword>
<dbReference type="EMBL" id="LT853885">
    <property type="protein sequence ID" value="SMR04375.1"/>
    <property type="molecule type" value="Genomic_DNA"/>
</dbReference>
<feature type="transmembrane region" description="Helical" evidence="1">
    <location>
        <begin position="42"/>
        <end position="62"/>
    </location>
</feature>
<evidence type="ECO:0000256" key="1">
    <source>
        <dbReference type="SAM" id="Phobius"/>
    </source>
</evidence>
<gene>
    <name evidence="3" type="ORF">PD5205_03093</name>
    <name evidence="2" type="ORF">PD885_00902</name>
</gene>
<keyword evidence="1" id="KW-1133">Transmembrane helix</keyword>
<dbReference type="EMBL" id="LT853882">
    <property type="protein sequence ID" value="SMQ98161.1"/>
    <property type="molecule type" value="Genomic_DNA"/>
</dbReference>
<keyword evidence="3" id="KW-0328">Glycosyltransferase</keyword>
<dbReference type="Proteomes" id="UP000195953">
    <property type="component" value="Chromosome 1"/>
</dbReference>